<dbReference type="Pfam" id="PF05569">
    <property type="entry name" value="Peptidase_M56"/>
    <property type="match status" value="1"/>
</dbReference>
<proteinExistence type="predicted"/>
<dbReference type="InterPro" id="IPR052173">
    <property type="entry name" value="Beta-lactam_resp_regulator"/>
</dbReference>
<feature type="transmembrane region" description="Helical" evidence="1">
    <location>
        <begin position="6"/>
        <end position="22"/>
    </location>
</feature>
<keyword evidence="1" id="KW-0812">Transmembrane</keyword>
<dbReference type="InterPro" id="IPR008756">
    <property type="entry name" value="Peptidase_M56"/>
</dbReference>
<protein>
    <submittedName>
        <fullName evidence="3">M56 family metallopeptidase</fullName>
    </submittedName>
</protein>
<dbReference type="PANTHER" id="PTHR34978:SF3">
    <property type="entry name" value="SLR0241 PROTEIN"/>
    <property type="match status" value="1"/>
</dbReference>
<evidence type="ECO:0000313" key="3">
    <source>
        <dbReference type="EMBL" id="QEM12933.1"/>
    </source>
</evidence>
<evidence type="ECO:0000256" key="1">
    <source>
        <dbReference type="SAM" id="Phobius"/>
    </source>
</evidence>
<feature type="transmembrane region" description="Helical" evidence="1">
    <location>
        <begin position="296"/>
        <end position="316"/>
    </location>
</feature>
<feature type="transmembrane region" description="Helical" evidence="1">
    <location>
        <begin position="34"/>
        <end position="53"/>
    </location>
</feature>
<dbReference type="KEGG" id="mrub:DEO27_023955"/>
<name>A0A5C1I4P7_9SPHI</name>
<feature type="domain" description="Peptidase M56" evidence="2">
    <location>
        <begin position="189"/>
        <end position="286"/>
    </location>
</feature>
<keyword evidence="4" id="KW-1185">Reference proteome</keyword>
<dbReference type="OrthoDB" id="1522859at2"/>
<sequence length="781" mass="88960">MIPYLLYVALLLAVCLLFYKLLLQRETFYRLNRYTLLCCLGFCFLIPLIHPPAQWSAQNAEKPISQPVVIQQVQEPPISEVGLEDGPTLKTTLTPEQPKPAQTITAKPTPSFTLSAAQVIKWLLILYWAGVAIFSLNLLVQIGSTLYQAFTNPFITDGRYRIVELNGNKVPCSFFNYIFINPAAYDWDTYSQILLHEKVHAKQLHSLDIMLAELCIIFQWFNPLAWLYRKEIENNLEYLTDTAVLNHADTDRAAYQLSLLKVSAPEFSLRIATNYNQSLLKKRIAMMNAKRSNLHILWKYFTLIPLFCLFICALNQPANSAQSTNSSASFIKPAANNASAYKNFDAEVEGYWFAARDGDNMNMDFKVTTKGHNWNYNSFNVPMKDLSSMPRKQKGDFTLTRDAGTILFNGKFDGDEGLGRFKLKPNKAYVDLLQKEGIEQIEIHELLDLLLTDVQKDYLEKLQKYGYTATKVHDLTAIRYFGGDENDMRFWRAQYKDITLSDLTRIKINKLDSSFVSEMRNAGYPNLTIEQLTSFKLQKITPDYIRSIASARKAGRKQGDTTSLLPPADELLSARNAKVDSAYIRGLISAGYNLTGSQLHSFKAFNITLQFIDSLKTMGYSNLSFANTIGLRGQNVTVDFIKQYRAIGFNDIPAEYLSSFKYYNITPEFIKSYQNMGYKDIKASELVLIKMRGITADYIKSFQSLGYNDIELADIISMKHENITPSFIKGFNDLGFKNVPVKDLILLKTSDVTPEYVSSMKQKGLNSKDLRKYINLKNSFN</sequence>
<dbReference type="Proteomes" id="UP000251402">
    <property type="component" value="Chromosome"/>
</dbReference>
<dbReference type="AlphaFoldDB" id="A0A5C1I4P7"/>
<dbReference type="EMBL" id="CP043450">
    <property type="protein sequence ID" value="QEM12933.1"/>
    <property type="molecule type" value="Genomic_DNA"/>
</dbReference>
<feature type="transmembrane region" description="Helical" evidence="1">
    <location>
        <begin position="119"/>
        <end position="140"/>
    </location>
</feature>
<reference evidence="3" key="1">
    <citation type="submission" date="2019-08" db="EMBL/GenBank/DDBJ databases">
        <title>Comparative genome analysis confer to the adaptation heavy metal polluted environment.</title>
        <authorList>
            <person name="Li Y."/>
        </authorList>
    </citation>
    <scope>NUCLEOTIDE SEQUENCE [LARGE SCALE GENOMIC DNA]</scope>
    <source>
        <strain evidence="3">P1</strain>
    </source>
</reference>
<gene>
    <name evidence="3" type="ORF">DEO27_023955</name>
</gene>
<keyword evidence="1" id="KW-0472">Membrane</keyword>
<organism evidence="3 4">
    <name type="scientific">Mucilaginibacter rubeus</name>
    <dbReference type="NCBI Taxonomy" id="2027860"/>
    <lineage>
        <taxon>Bacteria</taxon>
        <taxon>Pseudomonadati</taxon>
        <taxon>Bacteroidota</taxon>
        <taxon>Sphingobacteriia</taxon>
        <taxon>Sphingobacteriales</taxon>
        <taxon>Sphingobacteriaceae</taxon>
        <taxon>Mucilaginibacter</taxon>
    </lineage>
</organism>
<dbReference type="RefSeq" id="WP_112574411.1">
    <property type="nucleotide sequence ID" value="NZ_CP043450.1"/>
</dbReference>
<evidence type="ECO:0000259" key="2">
    <source>
        <dbReference type="Pfam" id="PF05569"/>
    </source>
</evidence>
<accession>A0A5C1I4P7</accession>
<keyword evidence="1" id="KW-1133">Transmembrane helix</keyword>
<evidence type="ECO:0000313" key="4">
    <source>
        <dbReference type="Proteomes" id="UP000251402"/>
    </source>
</evidence>
<dbReference type="PANTHER" id="PTHR34978">
    <property type="entry name" value="POSSIBLE SENSOR-TRANSDUCER PROTEIN BLAR"/>
    <property type="match status" value="1"/>
</dbReference>
<dbReference type="CDD" id="cd07341">
    <property type="entry name" value="M56_BlaR1_MecR1_like"/>
    <property type="match status" value="1"/>
</dbReference>